<dbReference type="Proteomes" id="UP001320972">
    <property type="component" value="Unassembled WGS sequence"/>
</dbReference>
<dbReference type="EMBL" id="JAOPKB010000003">
    <property type="protein sequence ID" value="MCU4972740.1"/>
    <property type="molecule type" value="Genomic_DNA"/>
</dbReference>
<proteinExistence type="predicted"/>
<protein>
    <submittedName>
        <fullName evidence="1">Uncharacterized protein</fullName>
    </submittedName>
</protein>
<name>A0ABT2QCT9_9EURY</name>
<reference evidence="1 2" key="1">
    <citation type="submission" date="2022-09" db="EMBL/GenBank/DDBJ databases">
        <title>Enrichment on poylsaccharides allowed isolation of novel metabolic and taxonomic groups of Haloarchaea.</title>
        <authorList>
            <person name="Sorokin D.Y."/>
            <person name="Elcheninov A.G."/>
            <person name="Khizhniak T.V."/>
            <person name="Kolganova T.V."/>
            <person name="Kublanov I.V."/>
        </authorList>
    </citation>
    <scope>NUCLEOTIDE SEQUENCE [LARGE SCALE GENOMIC DNA]</scope>
    <source>
        <strain evidence="1 2">AArc-m2/3/4</strain>
    </source>
</reference>
<gene>
    <name evidence="1" type="ORF">OB955_08310</name>
</gene>
<comment type="caution">
    <text evidence="1">The sequence shown here is derived from an EMBL/GenBank/DDBJ whole genome shotgun (WGS) entry which is preliminary data.</text>
</comment>
<evidence type="ECO:0000313" key="1">
    <source>
        <dbReference type="EMBL" id="MCU4972740.1"/>
    </source>
</evidence>
<accession>A0ABT2QCT9</accession>
<keyword evidence="2" id="KW-1185">Reference proteome</keyword>
<organism evidence="1 2">
    <name type="scientific">Natronoglomus mannanivorans</name>
    <dbReference type="NCBI Taxonomy" id="2979990"/>
    <lineage>
        <taxon>Archaea</taxon>
        <taxon>Methanobacteriati</taxon>
        <taxon>Methanobacteriota</taxon>
        <taxon>Stenosarchaea group</taxon>
        <taxon>Halobacteria</taxon>
        <taxon>Halobacteriales</taxon>
        <taxon>Natrialbaceae</taxon>
        <taxon>Natronoglomus</taxon>
    </lineage>
</organism>
<evidence type="ECO:0000313" key="2">
    <source>
        <dbReference type="Proteomes" id="UP001320972"/>
    </source>
</evidence>
<sequence length="96" mass="11090">MRRAAQLSMFSLWKTFERDRFQSILVFGTQISSARSRYELRKFLGEPWLYRLFTPDTIREATVCSGWNVVDVNRGTGDGDGDGDGAHHYRLALRKC</sequence>
<dbReference type="RefSeq" id="WP_338007534.1">
    <property type="nucleotide sequence ID" value="NZ_JAOPKB010000003.1"/>
</dbReference>